<dbReference type="Proteomes" id="UP000015100">
    <property type="component" value="Unassembled WGS sequence"/>
</dbReference>
<dbReference type="HOGENOM" id="CLU_660595_0_0_1"/>
<dbReference type="OrthoDB" id="5383051at2759"/>
<reference evidence="3" key="2">
    <citation type="submission" date="2013-04" db="EMBL/GenBank/DDBJ databases">
        <title>Genomic mechanisms accounting for the adaptation to parasitism in nematode-trapping fungi.</title>
        <authorList>
            <person name="Ahren D.G."/>
        </authorList>
    </citation>
    <scope>NUCLEOTIDE SEQUENCE [LARGE SCALE GENOMIC DNA]</scope>
    <source>
        <strain evidence="3">CBS 200.50</strain>
    </source>
</reference>
<gene>
    <name evidence="2" type="ORF">H072_74</name>
</gene>
<feature type="compositionally biased region" description="Low complexity" evidence="1">
    <location>
        <begin position="335"/>
        <end position="350"/>
    </location>
</feature>
<feature type="region of interest" description="Disordered" evidence="1">
    <location>
        <begin position="321"/>
        <end position="401"/>
    </location>
</feature>
<dbReference type="AlphaFoldDB" id="S8C2K5"/>
<sequence length="416" mass="47547">MSLEGGIVRQLSYKRLYAGSYEADDTAVCVYPPYEKPPPVILSLFGTKKGRIFLKITFTNWCQRQCELTVPLDKCSLNVVVDNVLYIHNFELGGDSYKKLMVMNNSSTAYETVGTSSLIDKDMMETPPRIISRSPINLLDLLTNMIVLRDCMNSVQDQMEFAKDLGDLGALITQVGLRPSLWSGGHPEANRERAMGRLEPPFQDYMWRATVTEHKKHTPNGSCANGATDKMDCDGPTSPKRKAADNQKVPLTDEERTEAYIQARLNEHREKLNRLYGRRRYNRRHLGPQFQDESIDVLLDRQAREHIRSARACGARALRARATRAWETSSDDSDSTTTTATSISRASSVSFEYRSPSPFRDDMPAIQELRITERSEMRRSRSPRGKFSGGPHRTGPRYNYRKNRVEKRWYIDSYRP</sequence>
<feature type="region of interest" description="Disordered" evidence="1">
    <location>
        <begin position="216"/>
        <end position="256"/>
    </location>
</feature>
<name>S8C2K5_DACHA</name>
<organism evidence="2 3">
    <name type="scientific">Dactylellina haptotyla (strain CBS 200.50)</name>
    <name type="common">Nematode-trapping fungus</name>
    <name type="synonym">Monacrosporium haptotylum</name>
    <dbReference type="NCBI Taxonomy" id="1284197"/>
    <lineage>
        <taxon>Eukaryota</taxon>
        <taxon>Fungi</taxon>
        <taxon>Dikarya</taxon>
        <taxon>Ascomycota</taxon>
        <taxon>Pezizomycotina</taxon>
        <taxon>Orbiliomycetes</taxon>
        <taxon>Orbiliales</taxon>
        <taxon>Orbiliaceae</taxon>
        <taxon>Dactylellina</taxon>
    </lineage>
</organism>
<feature type="compositionally biased region" description="Basic and acidic residues" evidence="1">
    <location>
        <begin position="370"/>
        <end position="379"/>
    </location>
</feature>
<reference evidence="2 3" key="1">
    <citation type="journal article" date="2013" name="PLoS Genet.">
        <title>Genomic mechanisms accounting for the adaptation to parasitism in nematode-trapping fungi.</title>
        <authorList>
            <person name="Meerupati T."/>
            <person name="Andersson K.M."/>
            <person name="Friman E."/>
            <person name="Kumar D."/>
            <person name="Tunlid A."/>
            <person name="Ahren D."/>
        </authorList>
    </citation>
    <scope>NUCLEOTIDE SEQUENCE [LARGE SCALE GENOMIC DNA]</scope>
    <source>
        <strain evidence="2 3">CBS 200.50</strain>
    </source>
</reference>
<evidence type="ECO:0000313" key="2">
    <source>
        <dbReference type="EMBL" id="EPS45913.1"/>
    </source>
</evidence>
<dbReference type="EMBL" id="AQGS01000002">
    <property type="protein sequence ID" value="EPS45913.1"/>
    <property type="molecule type" value="Genomic_DNA"/>
</dbReference>
<evidence type="ECO:0000313" key="3">
    <source>
        <dbReference type="Proteomes" id="UP000015100"/>
    </source>
</evidence>
<proteinExistence type="predicted"/>
<keyword evidence="3" id="KW-1185">Reference proteome</keyword>
<comment type="caution">
    <text evidence="2">The sequence shown here is derived from an EMBL/GenBank/DDBJ whole genome shotgun (WGS) entry which is preliminary data.</text>
</comment>
<accession>S8C2K5</accession>
<protein>
    <submittedName>
        <fullName evidence="2">Uncharacterized protein</fullName>
    </submittedName>
</protein>
<dbReference type="STRING" id="1284197.S8C2K5"/>
<evidence type="ECO:0000256" key="1">
    <source>
        <dbReference type="SAM" id="MobiDB-lite"/>
    </source>
</evidence>